<dbReference type="EMBL" id="JBBMQS010000015">
    <property type="protein sequence ID" value="MEM5499546.1"/>
    <property type="molecule type" value="Genomic_DNA"/>
</dbReference>
<accession>A0ABU9T078</accession>
<proteinExistence type="predicted"/>
<gene>
    <name evidence="1" type="ORF">WNY77_19195</name>
</gene>
<dbReference type="RefSeq" id="WP_191917708.1">
    <property type="nucleotide sequence ID" value="NZ_JBBMQS010000015.1"/>
</dbReference>
<dbReference type="Proteomes" id="UP001461163">
    <property type="component" value="Unassembled WGS sequence"/>
</dbReference>
<keyword evidence="2" id="KW-1185">Reference proteome</keyword>
<evidence type="ECO:0000313" key="2">
    <source>
        <dbReference type="Proteomes" id="UP001461163"/>
    </source>
</evidence>
<name>A0ABU9T078_9ALTE</name>
<reference evidence="1 2" key="1">
    <citation type="submission" date="2024-03" db="EMBL/GenBank/DDBJ databases">
        <title>Community enrichment and isolation of bacterial strains for fucoidan degradation.</title>
        <authorList>
            <person name="Sichert A."/>
        </authorList>
    </citation>
    <scope>NUCLEOTIDE SEQUENCE [LARGE SCALE GENOMIC DNA]</scope>
    <source>
        <strain evidence="1 2">AS12</strain>
    </source>
</reference>
<sequence>MKHVTSKIATPFKASNNVSNLLAEKSFDTLSIGQVATYSGLLLICAEPYQLGLI</sequence>
<protein>
    <submittedName>
        <fullName evidence="1">Uncharacterized protein</fullName>
    </submittedName>
</protein>
<comment type="caution">
    <text evidence="1">The sequence shown here is derived from an EMBL/GenBank/DDBJ whole genome shotgun (WGS) entry which is preliminary data.</text>
</comment>
<organism evidence="1 2">
    <name type="scientific">Paraglaciecola mesophila</name>
    <dbReference type="NCBI Taxonomy" id="197222"/>
    <lineage>
        <taxon>Bacteria</taxon>
        <taxon>Pseudomonadati</taxon>
        <taxon>Pseudomonadota</taxon>
        <taxon>Gammaproteobacteria</taxon>
        <taxon>Alteromonadales</taxon>
        <taxon>Alteromonadaceae</taxon>
        <taxon>Paraglaciecola</taxon>
    </lineage>
</organism>
<evidence type="ECO:0000313" key="1">
    <source>
        <dbReference type="EMBL" id="MEM5499546.1"/>
    </source>
</evidence>